<dbReference type="PANTHER" id="PTHR43767:SF1">
    <property type="entry name" value="NONRIBOSOMAL PEPTIDE SYNTHASE PES1 (EUROFUNG)-RELATED"/>
    <property type="match status" value="1"/>
</dbReference>
<comment type="caution">
    <text evidence="3">The sequence shown here is derived from an EMBL/GenBank/DDBJ whole genome shotgun (WGS) entry which is preliminary data.</text>
</comment>
<dbReference type="Gene3D" id="3.30.300.30">
    <property type="match status" value="1"/>
</dbReference>
<gene>
    <name evidence="3" type="ORF">GCM10022286_07330</name>
</gene>
<dbReference type="InterPro" id="IPR045851">
    <property type="entry name" value="AMP-bd_C_sf"/>
</dbReference>
<name>A0ABP7ZGB6_9MICO</name>
<protein>
    <submittedName>
        <fullName evidence="3">Long-chain-fatty-acid--CoA ligase</fullName>
    </submittedName>
</protein>
<dbReference type="InterPro" id="IPR020845">
    <property type="entry name" value="AMP-binding_CS"/>
</dbReference>
<feature type="domain" description="AMP-binding enzyme C-terminal" evidence="2">
    <location>
        <begin position="473"/>
        <end position="548"/>
    </location>
</feature>
<dbReference type="Gene3D" id="3.40.50.12780">
    <property type="entry name" value="N-terminal domain of ligase-like"/>
    <property type="match status" value="1"/>
</dbReference>
<evidence type="ECO:0000259" key="1">
    <source>
        <dbReference type="Pfam" id="PF00501"/>
    </source>
</evidence>
<keyword evidence="3" id="KW-0436">Ligase</keyword>
<dbReference type="InterPro" id="IPR042099">
    <property type="entry name" value="ANL_N_sf"/>
</dbReference>
<dbReference type="CDD" id="cd05936">
    <property type="entry name" value="FC-FACS_FadD_like"/>
    <property type="match status" value="1"/>
</dbReference>
<dbReference type="InterPro" id="IPR000873">
    <property type="entry name" value="AMP-dep_synth/lig_dom"/>
</dbReference>
<reference evidence="3" key="1">
    <citation type="journal article" date="2014" name="Int. J. Syst. Evol. Microbiol.">
        <title>Complete genome of a new Firmicutes species belonging to the dominant human colonic microbiota ('Ruminococcus bicirculans') reveals two chromosomes and a selective capacity to utilize plant glucans.</title>
        <authorList>
            <consortium name="NISC Comparative Sequencing Program"/>
            <person name="Wegmann U."/>
            <person name="Louis P."/>
            <person name="Goesmann A."/>
            <person name="Henrissat B."/>
            <person name="Duncan S.H."/>
            <person name="Flint H.J."/>
        </authorList>
    </citation>
    <scope>NUCLEOTIDE SEQUENCE</scope>
    <source>
        <strain evidence="3">JCM 17590</strain>
    </source>
</reference>
<dbReference type="NCBIfam" id="NF004114">
    <property type="entry name" value="PRK05605.1"/>
    <property type="match status" value="1"/>
</dbReference>
<dbReference type="GO" id="GO:0016874">
    <property type="term" value="F:ligase activity"/>
    <property type="evidence" value="ECO:0007669"/>
    <property type="project" value="UniProtKB-KW"/>
</dbReference>
<dbReference type="PROSITE" id="PS00455">
    <property type="entry name" value="AMP_BINDING"/>
    <property type="match status" value="1"/>
</dbReference>
<dbReference type="EMBL" id="BAABBV010000001">
    <property type="protein sequence ID" value="GAA4156704.1"/>
    <property type="molecule type" value="Genomic_DNA"/>
</dbReference>
<dbReference type="InterPro" id="IPR050237">
    <property type="entry name" value="ATP-dep_AMP-bd_enzyme"/>
</dbReference>
<accession>A0ABP7ZGB6</accession>
<evidence type="ECO:0000313" key="3">
    <source>
        <dbReference type="EMBL" id="GAA4156704.1"/>
    </source>
</evidence>
<dbReference type="SUPFAM" id="SSF56801">
    <property type="entry name" value="Acetyl-CoA synthetase-like"/>
    <property type="match status" value="1"/>
</dbReference>
<dbReference type="InterPro" id="IPR025110">
    <property type="entry name" value="AMP-bd_C"/>
</dbReference>
<reference evidence="3" key="2">
    <citation type="submission" date="2023-12" db="EMBL/GenBank/DDBJ databases">
        <authorList>
            <person name="Sun Q."/>
            <person name="Inoue M."/>
        </authorList>
    </citation>
    <scope>NUCLEOTIDE SEQUENCE</scope>
    <source>
        <strain evidence="3">JCM 17590</strain>
    </source>
</reference>
<proteinExistence type="predicted"/>
<evidence type="ECO:0000259" key="2">
    <source>
        <dbReference type="Pfam" id="PF13193"/>
    </source>
</evidence>
<dbReference type="Pfam" id="PF13193">
    <property type="entry name" value="AMP-binding_C"/>
    <property type="match status" value="1"/>
</dbReference>
<feature type="domain" description="AMP-dependent synthetase/ligase" evidence="1">
    <location>
        <begin position="32"/>
        <end position="423"/>
    </location>
</feature>
<dbReference type="Pfam" id="PF00501">
    <property type="entry name" value="AMP-binding"/>
    <property type="match status" value="1"/>
</dbReference>
<dbReference type="PANTHER" id="PTHR43767">
    <property type="entry name" value="LONG-CHAIN-FATTY-ACID--COA LIGASE"/>
    <property type="match status" value="1"/>
</dbReference>
<keyword evidence="4" id="KW-1185">Reference proteome</keyword>
<sequence length="566" mass="62016">MTSADKPWLAHYAPRVVAEIPAVTESLPRLIERTVKDFPNAVALDFLGAETRYRELGDQIARAAEGLRRLGVKRGDRVALVLPNCPEHIAAFYAVQRLGAVVVEHNPLYTDRELRHQFEDHGARFAIVWQKVAQKVLDLPADLEVNTVISIDITRGLPGSKRFAMNLPVKAAREAKEKMWAPLPKGALPWEKLLGNKRISDKVPRPEASDLAVIQYTSGTTGTPKGAMLTHANLITNAMQCQAWIPDVKRGKGIVVYAMLPVFHAYGLTLGLTFAMSMGARLVLFPAFDPDLVLAAHKKHPATYLPAVPPIIDRLLKRAEEKKVSLTGITIGVSGGMALDTSLIQKWEDATGGILVEGYGLSETSPILMINPLTDERHAGSIGLPVSSTEAKILSREDHETEQPPGEAGELVVRGPQVFAGYWKRAEETAAVLRDGWFRTGDIAVMDDRGFFEIVDRIKELIITGGFNVAPSEVEEAVVALEGVQDAAAVGLPDPHSGEKVVAAVVMQPGAPFDPVAMRATLRENLTPYKVPKEIVQLDELPRNMIGKVLRKKVREQLLQREHQQA</sequence>
<evidence type="ECO:0000313" key="4">
    <source>
        <dbReference type="Proteomes" id="UP001415169"/>
    </source>
</evidence>
<dbReference type="Proteomes" id="UP001415169">
    <property type="component" value="Unassembled WGS sequence"/>
</dbReference>
<dbReference type="RefSeq" id="WP_344790381.1">
    <property type="nucleotide sequence ID" value="NZ_BAABBV010000001.1"/>
</dbReference>
<organism evidence="3 4">
    <name type="scientific">Gryllotalpicola daejeonensis</name>
    <dbReference type="NCBI Taxonomy" id="993087"/>
    <lineage>
        <taxon>Bacteria</taxon>
        <taxon>Bacillati</taxon>
        <taxon>Actinomycetota</taxon>
        <taxon>Actinomycetes</taxon>
        <taxon>Micrococcales</taxon>
        <taxon>Microbacteriaceae</taxon>
        <taxon>Gryllotalpicola</taxon>
    </lineage>
</organism>